<dbReference type="RefSeq" id="YP_010218613.1">
    <property type="nucleotide sequence ID" value="NC_058917.1"/>
</dbReference>
<dbReference type="EMBL" id="MW538937">
    <property type="protein sequence ID" value="UBU98493.1"/>
    <property type="molecule type" value="Genomic_DNA"/>
</dbReference>
<accession>A0A8K1MGF3</accession>
<sequence>MLLYFVDPDLSTSLISIIGFLSSLFISEFISFLKKYTSPPPPDQGGSRQGYGWVLFWVVALNFFKYIPPFISLLSHSLTPKWMREEGASSTFISLRPPLSEEGDASRALRARDALLGNEGEERVGPFIFNLWVGLRPAPWRPPLVGRSPAPPQ</sequence>
<name>A0A8K1MGF3_9PEZI</name>
<feature type="transmembrane region" description="Helical" evidence="1">
    <location>
        <begin position="53"/>
        <end position="74"/>
    </location>
</feature>
<feature type="transmembrane region" description="Helical" evidence="1">
    <location>
        <begin position="12"/>
        <end position="33"/>
    </location>
</feature>
<proteinExistence type="predicted"/>
<keyword evidence="1" id="KW-0472">Membrane</keyword>
<reference evidence="2" key="1">
    <citation type="submission" date="2021-01" db="EMBL/GenBank/DDBJ databases">
        <authorList>
            <person name="Sun H.-H."/>
            <person name="Zhang S."/>
            <person name="Zhang Y.-J."/>
        </authorList>
    </citation>
    <scope>NUCLEOTIDE SEQUENCE</scope>
    <source>
        <strain evidence="2">CMM1</strain>
    </source>
</reference>
<evidence type="ECO:0000256" key="1">
    <source>
        <dbReference type="SAM" id="Phobius"/>
    </source>
</evidence>
<dbReference type="AlphaFoldDB" id="A0A8K1MGF3"/>
<geneLocation type="mitochondrion" evidence="2"/>
<gene>
    <name evidence="2" type="primary">orf153A</name>
</gene>
<keyword evidence="1" id="KW-0812">Transmembrane</keyword>
<keyword evidence="2" id="KW-0496">Mitochondrion</keyword>
<organism evidence="2">
    <name type="scientific">Morchella brunnea</name>
    <dbReference type="NCBI Taxonomy" id="1174671"/>
    <lineage>
        <taxon>Eukaryota</taxon>
        <taxon>Fungi</taxon>
        <taxon>Dikarya</taxon>
        <taxon>Ascomycota</taxon>
        <taxon>Pezizomycotina</taxon>
        <taxon>Pezizomycetes</taxon>
        <taxon>Pezizales</taxon>
        <taxon>Morchellaceae</taxon>
        <taxon>Morchella</taxon>
    </lineage>
</organism>
<protein>
    <submittedName>
        <fullName evidence="2">Uncharacterized protein</fullName>
    </submittedName>
</protein>
<dbReference type="GeneID" id="68665153"/>
<evidence type="ECO:0000313" key="2">
    <source>
        <dbReference type="EMBL" id="UBU98493.1"/>
    </source>
</evidence>
<keyword evidence="1" id="KW-1133">Transmembrane helix</keyword>